<reference evidence="2 3" key="1">
    <citation type="submission" date="2019-02" db="EMBL/GenBank/DDBJ databases">
        <title>Deep-cultivation of Planctomycetes and their phenomic and genomic characterization uncovers novel biology.</title>
        <authorList>
            <person name="Wiegand S."/>
            <person name="Jogler M."/>
            <person name="Boedeker C."/>
            <person name="Pinto D."/>
            <person name="Vollmers J."/>
            <person name="Rivas-Marin E."/>
            <person name="Kohn T."/>
            <person name="Peeters S.H."/>
            <person name="Heuer A."/>
            <person name="Rast P."/>
            <person name="Oberbeckmann S."/>
            <person name="Bunk B."/>
            <person name="Jeske O."/>
            <person name="Meyerdierks A."/>
            <person name="Storesund J.E."/>
            <person name="Kallscheuer N."/>
            <person name="Luecker S."/>
            <person name="Lage O.M."/>
            <person name="Pohl T."/>
            <person name="Merkel B.J."/>
            <person name="Hornburger P."/>
            <person name="Mueller R.-W."/>
            <person name="Bruemmer F."/>
            <person name="Labrenz M."/>
            <person name="Spormann A.M."/>
            <person name="Op Den Camp H."/>
            <person name="Overmann J."/>
            <person name="Amann R."/>
            <person name="Jetten M.S.M."/>
            <person name="Mascher T."/>
            <person name="Medema M.H."/>
            <person name="Devos D.P."/>
            <person name="Kaster A.-K."/>
            <person name="Ovreas L."/>
            <person name="Rohde M."/>
            <person name="Galperin M.Y."/>
            <person name="Jogler C."/>
        </authorList>
    </citation>
    <scope>NUCLEOTIDE SEQUENCE [LARGE SCALE GENOMIC DNA]</scope>
    <source>
        <strain evidence="2 3">CA85</strain>
    </source>
</reference>
<organism evidence="2 3">
    <name type="scientific">Allorhodopirellula solitaria</name>
    <dbReference type="NCBI Taxonomy" id="2527987"/>
    <lineage>
        <taxon>Bacteria</taxon>
        <taxon>Pseudomonadati</taxon>
        <taxon>Planctomycetota</taxon>
        <taxon>Planctomycetia</taxon>
        <taxon>Pirellulales</taxon>
        <taxon>Pirellulaceae</taxon>
        <taxon>Allorhodopirellula</taxon>
    </lineage>
</organism>
<dbReference type="AlphaFoldDB" id="A0A5C5XW13"/>
<dbReference type="Proteomes" id="UP000318053">
    <property type="component" value="Unassembled WGS sequence"/>
</dbReference>
<evidence type="ECO:0000313" key="2">
    <source>
        <dbReference type="EMBL" id="TWT66185.1"/>
    </source>
</evidence>
<feature type="compositionally biased region" description="Polar residues" evidence="1">
    <location>
        <begin position="11"/>
        <end position="22"/>
    </location>
</feature>
<evidence type="ECO:0000256" key="1">
    <source>
        <dbReference type="SAM" id="MobiDB-lite"/>
    </source>
</evidence>
<accession>A0A5C5XW13</accession>
<keyword evidence="3" id="KW-1185">Reference proteome</keyword>
<dbReference type="OrthoDB" id="282063at2"/>
<feature type="compositionally biased region" description="Low complexity" evidence="1">
    <location>
        <begin position="24"/>
        <end position="41"/>
    </location>
</feature>
<protein>
    <submittedName>
        <fullName evidence="2">Uncharacterized protein</fullName>
    </submittedName>
</protein>
<evidence type="ECO:0000313" key="3">
    <source>
        <dbReference type="Proteomes" id="UP000318053"/>
    </source>
</evidence>
<sequence>MSLRKLWNSLRGGSSETKSPAQPSAVTPDVSSDAASSSPRPVKVPAEQPRAAKPVRTAPSVAASTTAKVAPATEPVAETTPARRGVLSMLSRGENDALIKQFGRANPSSILEIGIGNGSRMPAILASVTQSGTESSKFKAIVIDEFEMAGGEVTMRDYHRQLAGLPIRPVIFPESVTRGLVNVAHRFGAVDMILIDSSVESAHAEGLAKYLGKVTHADTVVLSNAAGKWGVRPTHEESVRRAA</sequence>
<gene>
    <name evidence="2" type="ORF">CA85_30490</name>
</gene>
<dbReference type="EMBL" id="SJPK01000006">
    <property type="protein sequence ID" value="TWT66185.1"/>
    <property type="molecule type" value="Genomic_DNA"/>
</dbReference>
<feature type="region of interest" description="Disordered" evidence="1">
    <location>
        <begin position="1"/>
        <end position="77"/>
    </location>
</feature>
<comment type="caution">
    <text evidence="2">The sequence shown here is derived from an EMBL/GenBank/DDBJ whole genome shotgun (WGS) entry which is preliminary data.</text>
</comment>
<name>A0A5C5XW13_9BACT</name>
<proteinExistence type="predicted"/>
<dbReference type="RefSeq" id="WP_146391987.1">
    <property type="nucleotide sequence ID" value="NZ_SJPK01000006.1"/>
</dbReference>